<gene>
    <name evidence="2" type="ORF">LIER_30194</name>
</gene>
<evidence type="ECO:0000313" key="2">
    <source>
        <dbReference type="EMBL" id="GAA0181048.1"/>
    </source>
</evidence>
<dbReference type="Proteomes" id="UP001454036">
    <property type="component" value="Unassembled WGS sequence"/>
</dbReference>
<evidence type="ECO:0000256" key="1">
    <source>
        <dbReference type="SAM" id="MobiDB-lite"/>
    </source>
</evidence>
<dbReference type="GO" id="GO:0008270">
    <property type="term" value="F:zinc ion binding"/>
    <property type="evidence" value="ECO:0007669"/>
    <property type="project" value="InterPro"/>
</dbReference>
<name>A0AAV3RNI1_LITER</name>
<feature type="compositionally biased region" description="Basic residues" evidence="1">
    <location>
        <begin position="16"/>
        <end position="26"/>
    </location>
</feature>
<accession>A0AAV3RNI1</accession>
<proteinExistence type="predicted"/>
<keyword evidence="3" id="KW-1185">Reference proteome</keyword>
<dbReference type="SUPFAM" id="SSF57756">
    <property type="entry name" value="Retrovirus zinc finger-like domains"/>
    <property type="match status" value="1"/>
</dbReference>
<protein>
    <submittedName>
        <fullName evidence="2">Uncharacterized protein</fullName>
    </submittedName>
</protein>
<feature type="region of interest" description="Disordered" evidence="1">
    <location>
        <begin position="1"/>
        <end position="33"/>
    </location>
</feature>
<dbReference type="EMBL" id="BAABME010010689">
    <property type="protein sequence ID" value="GAA0181048.1"/>
    <property type="molecule type" value="Genomic_DNA"/>
</dbReference>
<organism evidence="2 3">
    <name type="scientific">Lithospermum erythrorhizon</name>
    <name type="common">Purple gromwell</name>
    <name type="synonym">Lithospermum officinale var. erythrorhizon</name>
    <dbReference type="NCBI Taxonomy" id="34254"/>
    <lineage>
        <taxon>Eukaryota</taxon>
        <taxon>Viridiplantae</taxon>
        <taxon>Streptophyta</taxon>
        <taxon>Embryophyta</taxon>
        <taxon>Tracheophyta</taxon>
        <taxon>Spermatophyta</taxon>
        <taxon>Magnoliopsida</taxon>
        <taxon>eudicotyledons</taxon>
        <taxon>Gunneridae</taxon>
        <taxon>Pentapetalae</taxon>
        <taxon>asterids</taxon>
        <taxon>lamiids</taxon>
        <taxon>Boraginales</taxon>
        <taxon>Boraginaceae</taxon>
        <taxon>Boraginoideae</taxon>
        <taxon>Lithospermeae</taxon>
        <taxon>Lithospermum</taxon>
    </lineage>
</organism>
<dbReference type="GO" id="GO:0003676">
    <property type="term" value="F:nucleic acid binding"/>
    <property type="evidence" value="ECO:0007669"/>
    <property type="project" value="InterPro"/>
</dbReference>
<reference evidence="2 3" key="1">
    <citation type="submission" date="2024-01" db="EMBL/GenBank/DDBJ databases">
        <title>The complete chloroplast genome sequence of Lithospermum erythrorhizon: insights into the phylogenetic relationship among Boraginaceae species and the maternal lineages of purple gromwells.</title>
        <authorList>
            <person name="Okada T."/>
            <person name="Watanabe K."/>
        </authorList>
    </citation>
    <scope>NUCLEOTIDE SEQUENCE [LARGE SCALE GENOMIC DNA]</scope>
</reference>
<dbReference type="InterPro" id="IPR036875">
    <property type="entry name" value="Znf_CCHC_sf"/>
</dbReference>
<evidence type="ECO:0000313" key="3">
    <source>
        <dbReference type="Proteomes" id="UP001454036"/>
    </source>
</evidence>
<dbReference type="Gene3D" id="4.10.60.10">
    <property type="entry name" value="Zinc finger, CCHC-type"/>
    <property type="match status" value="1"/>
</dbReference>
<sequence>MLTKKCDCSSYSPGFQKKRRFSKQRRFSTFPSNSNKKWSFFKNKKNQGAKKSERCYIYKQKDHYARQCPNQREREKLVGSLSKIKDIDADIESLFFKDDEPSKDTILTMRFKYESSDNSSEDNFEEVQNKFDVLDLCPMKLCQRKVVDATPPSPNARVNVFPDKYDKPIPVIAYFDTGTGRTIIKPELLLFYGI</sequence>
<comment type="caution">
    <text evidence="2">The sequence shown here is derived from an EMBL/GenBank/DDBJ whole genome shotgun (WGS) entry which is preliminary data.</text>
</comment>
<dbReference type="AlphaFoldDB" id="A0AAV3RNI1"/>